<dbReference type="Proteomes" id="UP000196331">
    <property type="component" value="Unassembled WGS sequence"/>
</dbReference>
<organism evidence="1 2">
    <name type="scientific">Halomonas citrativorans</name>
    <dbReference type="NCBI Taxonomy" id="2742612"/>
    <lineage>
        <taxon>Bacteria</taxon>
        <taxon>Pseudomonadati</taxon>
        <taxon>Pseudomonadota</taxon>
        <taxon>Gammaproteobacteria</taxon>
        <taxon>Oceanospirillales</taxon>
        <taxon>Halomonadaceae</taxon>
        <taxon>Halomonas</taxon>
    </lineage>
</organism>
<name>A0A1R4I5R6_9GAMM</name>
<dbReference type="EMBL" id="FUKM01000063">
    <property type="protein sequence ID" value="SJN15152.1"/>
    <property type="molecule type" value="Genomic_DNA"/>
</dbReference>
<comment type="caution">
    <text evidence="1">The sequence shown here is derived from an EMBL/GenBank/DDBJ whole genome shotgun (WGS) entry which is preliminary data.</text>
</comment>
<evidence type="ECO:0000313" key="1">
    <source>
        <dbReference type="EMBL" id="SJN15152.1"/>
    </source>
</evidence>
<dbReference type="AlphaFoldDB" id="A0A1R4I5R6"/>
<gene>
    <name evidence="1" type="ORF">CZ787_18725</name>
</gene>
<proteinExistence type="predicted"/>
<sequence length="53" mass="5999">MISRLASLGWAILHDVWLMMSNKKSAASRGSQRFHRHVNGLTGIYFFADSADF</sequence>
<protein>
    <submittedName>
        <fullName evidence="1">Uncharacterized protein</fullName>
    </submittedName>
</protein>
<accession>A0A1R4I5R6</accession>
<evidence type="ECO:0000313" key="2">
    <source>
        <dbReference type="Proteomes" id="UP000196331"/>
    </source>
</evidence>
<reference evidence="1 2" key="1">
    <citation type="submission" date="2017-02" db="EMBL/GenBank/DDBJ databases">
        <authorList>
            <person name="Dridi B."/>
        </authorList>
    </citation>
    <scope>NUCLEOTIDE SEQUENCE [LARGE SCALE GENOMIC DNA]</scope>
    <source>
        <strain evidence="1 2">JB380</strain>
    </source>
</reference>